<dbReference type="EMBL" id="JAJAGQ010000019">
    <property type="protein sequence ID" value="KAJ8533794.1"/>
    <property type="molecule type" value="Genomic_DNA"/>
</dbReference>
<reference evidence="3" key="1">
    <citation type="journal article" date="2023" name="Proc. Natl. Acad. Sci. U.S.A.">
        <title>Genomic and structural basis for evolution of tropane alkaloid biosynthesis.</title>
        <authorList>
            <person name="Wanga Y.-J."/>
            <person name="Taina T."/>
            <person name="Yua J.-Y."/>
            <person name="Lia J."/>
            <person name="Xua B."/>
            <person name="Chenc J."/>
            <person name="D'Auriad J.C."/>
            <person name="Huanga J.-P."/>
            <person name="Huanga S.-X."/>
        </authorList>
    </citation>
    <scope>NUCLEOTIDE SEQUENCE [LARGE SCALE GENOMIC DNA]</scope>
    <source>
        <strain evidence="3">cv. KIB-2019</strain>
    </source>
</reference>
<dbReference type="OrthoDB" id="1306290at2759"/>
<dbReference type="AlphaFoldDB" id="A0A9Q1R199"/>
<protein>
    <submittedName>
        <fullName evidence="2">Uncharacterized protein</fullName>
    </submittedName>
</protein>
<gene>
    <name evidence="2" type="ORF">K7X08_007118</name>
</gene>
<sequence>MVGETSTLKNEEGLEIDDGDIERNTTTNGEEEGEESSKDNDLNLLKTIPKEQLLKIWIETLGGTKKGRIYDLGLKNCLLEDSSNANCASSSASNPSNVPTQQIFKTSEFQQLLERVLDQRMTNMQEHMQAEVNIVVRAAVARILDFTPQPPLDGSGSPPNKS</sequence>
<organism evidence="2 3">
    <name type="scientific">Anisodus acutangulus</name>
    <dbReference type="NCBI Taxonomy" id="402998"/>
    <lineage>
        <taxon>Eukaryota</taxon>
        <taxon>Viridiplantae</taxon>
        <taxon>Streptophyta</taxon>
        <taxon>Embryophyta</taxon>
        <taxon>Tracheophyta</taxon>
        <taxon>Spermatophyta</taxon>
        <taxon>Magnoliopsida</taxon>
        <taxon>eudicotyledons</taxon>
        <taxon>Gunneridae</taxon>
        <taxon>Pentapetalae</taxon>
        <taxon>asterids</taxon>
        <taxon>lamiids</taxon>
        <taxon>Solanales</taxon>
        <taxon>Solanaceae</taxon>
        <taxon>Solanoideae</taxon>
        <taxon>Hyoscyameae</taxon>
        <taxon>Anisodus</taxon>
    </lineage>
</organism>
<evidence type="ECO:0000256" key="1">
    <source>
        <dbReference type="SAM" id="MobiDB-lite"/>
    </source>
</evidence>
<evidence type="ECO:0000313" key="2">
    <source>
        <dbReference type="EMBL" id="KAJ8533794.1"/>
    </source>
</evidence>
<name>A0A9Q1R199_9SOLA</name>
<proteinExistence type="predicted"/>
<feature type="region of interest" description="Disordered" evidence="1">
    <location>
        <begin position="1"/>
        <end position="41"/>
    </location>
</feature>
<accession>A0A9Q1R199</accession>
<keyword evidence="3" id="KW-1185">Reference proteome</keyword>
<comment type="caution">
    <text evidence="2">The sequence shown here is derived from an EMBL/GenBank/DDBJ whole genome shotgun (WGS) entry which is preliminary data.</text>
</comment>
<dbReference type="Proteomes" id="UP001152561">
    <property type="component" value="Unassembled WGS sequence"/>
</dbReference>
<evidence type="ECO:0000313" key="3">
    <source>
        <dbReference type="Proteomes" id="UP001152561"/>
    </source>
</evidence>